<keyword evidence="5" id="KW-1185">Reference proteome</keyword>
<dbReference type="EMBL" id="RCXO01000006">
    <property type="protein sequence ID" value="RYT81420.1"/>
    <property type="molecule type" value="Genomic_DNA"/>
</dbReference>
<evidence type="ECO:0000313" key="2">
    <source>
        <dbReference type="EMBL" id="RHL93072.1"/>
    </source>
</evidence>
<sequence length="296" mass="33336">MKFNLKYIIVVSALIGMAGCDDKIEPFEIMGSTAAPAAISASAVQSEALPGEIKLTWTAPEEDFAYMQIRYNDPLQKKDICKLVSKNTTELLVENTRARFGDYSFFFQTFNVANQGSAVTEVKAKSGAAPATMTEKSRKEVKLTKEQLLCNYPDASEGQYAHLVDGNPETFFHSNWHSPQSPLPHYIQIAFEEEHENFAFGYWTRNTSNTDGYPTAAEFQISNDGENWETVTVLSGLPATKATRYSSDYVIAGKKFKYFRFNVISSSLNKNYFHIGEIYFYDVEVEVYDPETVPLD</sequence>
<comment type="caution">
    <text evidence="2">The sequence shown here is derived from an EMBL/GenBank/DDBJ whole genome shotgun (WGS) entry which is preliminary data.</text>
</comment>
<dbReference type="AlphaFoldDB" id="A0A415N8U9"/>
<gene>
    <name evidence="2" type="ORF">DWZ95_10865</name>
    <name evidence="3" type="ORF">EAJ06_06975</name>
</gene>
<dbReference type="EMBL" id="QRPE01000011">
    <property type="protein sequence ID" value="RHL93072.1"/>
    <property type="molecule type" value="Genomic_DNA"/>
</dbReference>
<feature type="domain" description="F5/8 type C" evidence="1">
    <location>
        <begin position="155"/>
        <end position="277"/>
    </location>
</feature>
<proteinExistence type="predicted"/>
<dbReference type="Proteomes" id="UP000285013">
    <property type="component" value="Unassembled WGS sequence"/>
</dbReference>
<dbReference type="OrthoDB" id="1001598at2"/>
<dbReference type="Pfam" id="PF00754">
    <property type="entry name" value="F5_F8_type_C"/>
    <property type="match status" value="1"/>
</dbReference>
<evidence type="ECO:0000313" key="5">
    <source>
        <dbReference type="Proteomes" id="UP000291191"/>
    </source>
</evidence>
<evidence type="ECO:0000313" key="4">
    <source>
        <dbReference type="Proteomes" id="UP000285013"/>
    </source>
</evidence>
<evidence type="ECO:0000259" key="1">
    <source>
        <dbReference type="Pfam" id="PF00754"/>
    </source>
</evidence>
<organism evidence="2 4">
    <name type="scientific">Bacteroides intestinalis</name>
    <dbReference type="NCBI Taxonomy" id="329854"/>
    <lineage>
        <taxon>Bacteria</taxon>
        <taxon>Pseudomonadati</taxon>
        <taxon>Bacteroidota</taxon>
        <taxon>Bacteroidia</taxon>
        <taxon>Bacteroidales</taxon>
        <taxon>Bacteroidaceae</taxon>
        <taxon>Bacteroides</taxon>
    </lineage>
</organism>
<accession>A0A415N8U9</accession>
<reference evidence="2 4" key="1">
    <citation type="submission" date="2018-08" db="EMBL/GenBank/DDBJ databases">
        <title>A genome reference for cultivated species of the human gut microbiota.</title>
        <authorList>
            <person name="Zou Y."/>
            <person name="Xue W."/>
            <person name="Luo G."/>
        </authorList>
    </citation>
    <scope>NUCLEOTIDE SEQUENCE [LARGE SCALE GENOMIC DNA]</scope>
    <source>
        <strain evidence="2 4">AF36-16BH</strain>
    </source>
</reference>
<name>A0A415N8U9_9BACE</name>
<evidence type="ECO:0000313" key="3">
    <source>
        <dbReference type="EMBL" id="RYT81420.1"/>
    </source>
</evidence>
<protein>
    <submittedName>
        <fullName evidence="2">Carbohydrate-binding protein</fullName>
    </submittedName>
</protein>
<dbReference type="PROSITE" id="PS51257">
    <property type="entry name" value="PROKAR_LIPOPROTEIN"/>
    <property type="match status" value="1"/>
</dbReference>
<dbReference type="Proteomes" id="UP000291191">
    <property type="component" value="Unassembled WGS sequence"/>
</dbReference>
<dbReference type="RefSeq" id="WP_118216544.1">
    <property type="nucleotide sequence ID" value="NZ_JADNLS010000011.1"/>
</dbReference>
<reference evidence="3 5" key="2">
    <citation type="journal article" date="2019" name="Science, e1252229">
        <title>Invertible promoters mediate bacterial phase variation, antibiotic resistance, and host adaptation in the gut.</title>
        <authorList>
            <person name="Jiang X."/>
            <person name="Hall A.B."/>
            <person name="Arthur T.D."/>
            <person name="Plichta D.R."/>
            <person name="Covington C.T."/>
            <person name="Poyet M."/>
            <person name="Crothers J."/>
            <person name="Moses P.L."/>
            <person name="Tolonen A.C."/>
            <person name="Vlamakis H."/>
            <person name="Alm E.J."/>
            <person name="Xavier R.J."/>
        </authorList>
    </citation>
    <scope>NUCLEOTIDE SEQUENCE [LARGE SCALE GENOMIC DNA]</scope>
    <source>
        <strain evidence="5">bf_0095</strain>
        <strain evidence="3">Bf_0095</strain>
    </source>
</reference>
<dbReference type="Gene3D" id="2.60.120.260">
    <property type="entry name" value="Galactose-binding domain-like"/>
    <property type="match status" value="1"/>
</dbReference>
<dbReference type="SUPFAM" id="SSF49785">
    <property type="entry name" value="Galactose-binding domain-like"/>
    <property type="match status" value="1"/>
</dbReference>
<dbReference type="InterPro" id="IPR000421">
    <property type="entry name" value="FA58C"/>
</dbReference>
<dbReference type="InterPro" id="IPR008979">
    <property type="entry name" value="Galactose-bd-like_sf"/>
</dbReference>